<dbReference type="GeneID" id="94348705"/>
<accession>A0A976FF89</accession>
<evidence type="ECO:0000313" key="1">
    <source>
        <dbReference type="EMBL" id="TDH65600.1"/>
    </source>
</evidence>
<dbReference type="RefSeq" id="XP_067815099.1">
    <property type="nucleotide sequence ID" value="XM_067963034.1"/>
</dbReference>
<dbReference type="EMBL" id="SHOA02000001">
    <property type="protein sequence ID" value="TDH65600.1"/>
    <property type="molecule type" value="Genomic_DNA"/>
</dbReference>
<dbReference type="Gene3D" id="3.90.1170.40">
    <property type="entry name" value="Molybdopterin biosynthesis MoaE subunit"/>
    <property type="match status" value="1"/>
</dbReference>
<name>A0A976FF89_BRELC</name>
<dbReference type="CDD" id="cd00756">
    <property type="entry name" value="MoaE"/>
    <property type="match status" value="1"/>
</dbReference>
<reference evidence="1 2" key="1">
    <citation type="journal article" date="2021" name="Genome Biol.">
        <title>AFLAP: assembly-free linkage analysis pipeline using k-mers from genome sequencing data.</title>
        <authorList>
            <person name="Fletcher K."/>
            <person name="Zhang L."/>
            <person name="Gil J."/>
            <person name="Han R."/>
            <person name="Cavanaugh K."/>
            <person name="Michelmore R."/>
        </authorList>
    </citation>
    <scope>NUCLEOTIDE SEQUENCE [LARGE SCALE GENOMIC DNA]</scope>
    <source>
        <strain evidence="1 2">SF5</strain>
    </source>
</reference>
<dbReference type="InterPro" id="IPR003448">
    <property type="entry name" value="Mopterin_biosynth_MoaE"/>
</dbReference>
<comment type="caution">
    <text evidence="1">The sequence shown here is derived from an EMBL/GenBank/DDBJ whole genome shotgun (WGS) entry which is preliminary data.</text>
</comment>
<dbReference type="InterPro" id="IPR036563">
    <property type="entry name" value="MoaE_sf"/>
</dbReference>
<dbReference type="KEGG" id="blac:94348705"/>
<dbReference type="OrthoDB" id="10258585at2759"/>
<proteinExistence type="predicted"/>
<protein>
    <recommendedName>
        <fullName evidence="3">Molybdopterin synthase catalytic subunit</fullName>
    </recommendedName>
</protein>
<dbReference type="GO" id="GO:0006777">
    <property type="term" value="P:Mo-molybdopterin cofactor biosynthetic process"/>
    <property type="evidence" value="ECO:0007669"/>
    <property type="project" value="InterPro"/>
</dbReference>
<organism evidence="1 2">
    <name type="scientific">Bremia lactucae</name>
    <name type="common">Lettuce downy mildew</name>
    <dbReference type="NCBI Taxonomy" id="4779"/>
    <lineage>
        <taxon>Eukaryota</taxon>
        <taxon>Sar</taxon>
        <taxon>Stramenopiles</taxon>
        <taxon>Oomycota</taxon>
        <taxon>Peronosporomycetes</taxon>
        <taxon>Peronosporales</taxon>
        <taxon>Peronosporaceae</taxon>
        <taxon>Bremia</taxon>
    </lineage>
</organism>
<dbReference type="PANTHER" id="PTHR23404">
    <property type="entry name" value="MOLYBDOPTERIN SYNTHASE RELATED"/>
    <property type="match status" value="1"/>
</dbReference>
<keyword evidence="2" id="KW-1185">Reference proteome</keyword>
<dbReference type="SUPFAM" id="SSF54690">
    <property type="entry name" value="Molybdopterin synthase subunit MoaE"/>
    <property type="match status" value="1"/>
</dbReference>
<sequence>MAGKKVVRLEYEGYTSMAVSELHKICATVRKKWPDVVGIAVFHRLGVVEVATASVIVAISSPHRLEALQACAFAIDALKATVPIWKNEQYEGDLKVWKENIEWRDGAAVRSSCCDNKRVAK</sequence>
<gene>
    <name evidence="1" type="ORF">CCR75_004948</name>
</gene>
<dbReference type="Pfam" id="PF02391">
    <property type="entry name" value="MoaE"/>
    <property type="match status" value="1"/>
</dbReference>
<evidence type="ECO:0000313" key="2">
    <source>
        <dbReference type="Proteomes" id="UP000294530"/>
    </source>
</evidence>
<dbReference type="AlphaFoldDB" id="A0A976FF89"/>
<evidence type="ECO:0008006" key="3">
    <source>
        <dbReference type="Google" id="ProtNLM"/>
    </source>
</evidence>
<dbReference type="Proteomes" id="UP000294530">
    <property type="component" value="Unassembled WGS sequence"/>
</dbReference>